<dbReference type="InterPro" id="IPR011024">
    <property type="entry name" value="G_crystallin-like"/>
</dbReference>
<dbReference type="Pfam" id="PF07714">
    <property type="entry name" value="PK_Tyr_Ser-Thr"/>
    <property type="match status" value="2"/>
</dbReference>
<dbReference type="PRINTS" id="PR00109">
    <property type="entry name" value="TYRKINASE"/>
</dbReference>
<evidence type="ECO:0000256" key="12">
    <source>
        <dbReference type="ARBA" id="ARBA00022840"/>
    </source>
</evidence>
<dbReference type="Pfam" id="PF14575">
    <property type="entry name" value="EphA2_TM"/>
    <property type="match status" value="1"/>
</dbReference>
<feature type="region of interest" description="Disordered" evidence="17">
    <location>
        <begin position="868"/>
        <end position="934"/>
    </location>
</feature>
<comment type="subcellular location">
    <subcellularLocation>
        <location evidence="2">Membrane</location>
        <topology evidence="2">Single-pass type I membrane protein</topology>
    </subcellularLocation>
</comment>
<gene>
    <name evidence="21" type="ORF">EI555_003890</name>
</gene>
<feature type="region of interest" description="Disordered" evidence="17">
    <location>
        <begin position="1467"/>
        <end position="1499"/>
    </location>
</feature>
<dbReference type="Pfam" id="PF00030">
    <property type="entry name" value="Crystall"/>
    <property type="match status" value="2"/>
</dbReference>
<keyword evidence="12" id="KW-0067">ATP-binding</keyword>
<dbReference type="FunFam" id="2.60.20.10:FF:000009">
    <property type="entry name" value="very large A-kinase anchor protein"/>
    <property type="match status" value="1"/>
</dbReference>
<feature type="compositionally biased region" description="Basic and acidic residues" evidence="17">
    <location>
        <begin position="582"/>
        <end position="603"/>
    </location>
</feature>
<dbReference type="Gene3D" id="1.10.510.10">
    <property type="entry name" value="Transferase(Phosphotransferase) domain 1"/>
    <property type="match status" value="1"/>
</dbReference>
<comment type="function">
    <text evidence="1">Crystallins are the dominant structural components of the vertebrate eye lens.</text>
</comment>
<feature type="region of interest" description="Disordered" evidence="17">
    <location>
        <begin position="504"/>
        <end position="557"/>
    </location>
</feature>
<evidence type="ECO:0000256" key="10">
    <source>
        <dbReference type="ARBA" id="ARBA00022741"/>
    </source>
</evidence>
<keyword evidence="9" id="KW-0677">Repeat</keyword>
<dbReference type="GO" id="GO:0005524">
    <property type="term" value="F:ATP binding"/>
    <property type="evidence" value="ECO:0007669"/>
    <property type="project" value="UniProtKB-KW"/>
</dbReference>
<keyword evidence="15" id="KW-0675">Receptor</keyword>
<keyword evidence="10" id="KW-0547">Nucleotide-binding</keyword>
<proteinExistence type="inferred from homology"/>
<feature type="domain" description="Fibronectin type-III" evidence="19">
    <location>
        <begin position="1"/>
        <end position="71"/>
    </location>
</feature>
<evidence type="ECO:0000256" key="16">
    <source>
        <dbReference type="ARBA" id="ARBA00051243"/>
    </source>
</evidence>
<evidence type="ECO:0000256" key="2">
    <source>
        <dbReference type="ARBA" id="ARBA00004479"/>
    </source>
</evidence>
<feature type="domain" description="Protein kinase" evidence="18">
    <location>
        <begin position="47"/>
        <end position="353"/>
    </location>
</feature>
<feature type="region of interest" description="Disordered" evidence="17">
    <location>
        <begin position="2548"/>
        <end position="2570"/>
    </location>
</feature>
<dbReference type="InterPro" id="IPR036116">
    <property type="entry name" value="FN3_sf"/>
</dbReference>
<dbReference type="Gene3D" id="3.30.200.20">
    <property type="entry name" value="Phosphorylase Kinase, domain 1"/>
    <property type="match status" value="1"/>
</dbReference>
<dbReference type="Gene3D" id="2.60.20.10">
    <property type="entry name" value="Crystallins"/>
    <property type="match status" value="4"/>
</dbReference>
<comment type="similarity">
    <text evidence="3">Belongs to the beta/gamma-crystallin family.</text>
</comment>
<name>A0A4U1ER84_MONMO</name>
<keyword evidence="5" id="KW-0597">Phosphoprotein</keyword>
<dbReference type="GO" id="GO:0016020">
    <property type="term" value="C:membrane"/>
    <property type="evidence" value="ECO:0007669"/>
    <property type="project" value="UniProtKB-SubCell"/>
</dbReference>
<evidence type="ECO:0000256" key="15">
    <source>
        <dbReference type="ARBA" id="ARBA00023170"/>
    </source>
</evidence>
<evidence type="ECO:0000313" key="22">
    <source>
        <dbReference type="Proteomes" id="UP000308365"/>
    </source>
</evidence>
<evidence type="ECO:0000256" key="1">
    <source>
        <dbReference type="ARBA" id="ARBA00003689"/>
    </source>
</evidence>
<dbReference type="PANTHER" id="PTHR11818:SF38">
    <property type="entry name" value="VERY LARGE A-KINASE ANCHOR PROTEIN"/>
    <property type="match status" value="1"/>
</dbReference>
<feature type="region of interest" description="Disordered" evidence="17">
    <location>
        <begin position="1058"/>
        <end position="1090"/>
    </location>
</feature>
<feature type="compositionally biased region" description="Low complexity" evidence="17">
    <location>
        <begin position="455"/>
        <end position="464"/>
    </location>
</feature>
<keyword evidence="6" id="KW-0273">Eye lens protein</keyword>
<feature type="compositionally biased region" description="Low complexity" evidence="17">
    <location>
        <begin position="784"/>
        <end position="793"/>
    </location>
</feature>
<feature type="compositionally biased region" description="Polar residues" evidence="17">
    <location>
        <begin position="970"/>
        <end position="982"/>
    </location>
</feature>
<evidence type="ECO:0000256" key="17">
    <source>
        <dbReference type="SAM" id="MobiDB-lite"/>
    </source>
</evidence>
<feature type="region of interest" description="Disordered" evidence="17">
    <location>
        <begin position="682"/>
        <end position="711"/>
    </location>
</feature>
<keyword evidence="8" id="KW-0812">Transmembrane</keyword>
<dbReference type="EMBL" id="RWIC01000905">
    <property type="protein sequence ID" value="TKC39114.1"/>
    <property type="molecule type" value="Genomic_DNA"/>
</dbReference>
<comment type="catalytic activity">
    <reaction evidence="16">
        <text>L-tyrosyl-[protein] + ATP = O-phospho-L-tyrosyl-[protein] + ADP + H(+)</text>
        <dbReference type="Rhea" id="RHEA:10596"/>
        <dbReference type="Rhea" id="RHEA-COMP:10136"/>
        <dbReference type="Rhea" id="RHEA-COMP:20101"/>
        <dbReference type="ChEBI" id="CHEBI:15378"/>
        <dbReference type="ChEBI" id="CHEBI:30616"/>
        <dbReference type="ChEBI" id="CHEBI:46858"/>
        <dbReference type="ChEBI" id="CHEBI:61978"/>
        <dbReference type="ChEBI" id="CHEBI:456216"/>
        <dbReference type="EC" id="2.7.10.1"/>
    </reaction>
</comment>
<feature type="region of interest" description="Disordered" evidence="17">
    <location>
        <begin position="618"/>
        <end position="664"/>
    </location>
</feature>
<dbReference type="InterPro" id="IPR050252">
    <property type="entry name" value="Beta/Gamma-Crystallin"/>
</dbReference>
<feature type="region of interest" description="Disordered" evidence="17">
    <location>
        <begin position="962"/>
        <end position="991"/>
    </location>
</feature>
<sequence>VYPRIAPAFWHYLRVEDHEQQLSYSSTRSKAPSAIITGLKPATKYIFHIRVRTATGYSGYSQKFEFETGDEIHFPGIKTYIDPDTYEDPSLAVHEFAKEIDPSRIRIERVIGAGRPVMIVVEYMENGSLDSFLRKHDGHFTVIQLVGMLRGIASGMKYLSDMGYVHRDLAARNILVNSNLVCKVSDFGLSRVLEDDPEAAYTTTYFPILWCKPIFFTHFTKNPQLGGVVCFGIRDYSDHLVGYEALSQSFYTTLGGKIPIRWTAPEAIAYRKFSSASDAWSYGIVMWEVMSYGERPYWEMSNQDKERSHRPKFTDIVSFLDKLIRNPSALHTLVEDILVMPDSPGEVPEYPLFVTVGSISGYSSNDRIQHREIQIVQCLTCQVKEDTEISGNTIINGLSRTARPRRVSPAVAGSRGAGLRAQDTVSRVPRGRPRTGCRAGEMSGGRRRGGAPWHSFSRFFAPRSPSRDKEEEEEERPGTSQPPAPGRGAASLSAYWYPEDLTEEEEFELEIPQSEDKRNHAEKLITLPTQEDSKKPNDLSGSTSDAKMGESDKQPKESFFQFLGNLFNISGKSSLGEAKQSSFKDEHDKTEKDLRNPSDHPDEGVQWERAVVSGSLGTLALPAEAQESNSAELSDAFSLDTTQDSEQETSDLLRKQMDGKPERPVVTYATYRGPRQIRKYLKQQTELETLNPLDRENESSDSSTSTHIGLGSEIEAGMVSLSSASTDVSVKGQVLKGRIEDSDYNKININPESHSTNNRELSSTASSRDVLNKNDPGGPERSRSSCSETNSSSTDEEFDLQHHLSCIPVSQTDRNLVCSALSTESNSSKIPCSPDLQRTATPETTVIENSSMMSDGTLVQRGECVEPENPAVSDFSGSKSDGSDTTKHGNTDLPSPNKSIRRQALQWPESKCSDKHTEGNSSKHAANHTSNIALQRHAVTDTELISEENRFSALDTQENLAPTEIKQETESTSVGEPTTSSHVKAPEGRIESLPKGTDKLLVTEAKKLVRPHSKMPPIVRMNEKDAASVKHTSELAVVACLENKISPELNRNHISGSILDSESRQQAKASPDPRTSLNLDHKKSDFSTSSPTFVSRAGMLSRLDIPVLKNEGSSVLIETGDVSIIGISHQPRKCQEENVANHAEATDRKSLPACLHPERASVIPESKEVLPDSEKCQFPLGLEANDTHLTAVDLSFESESLSKDHSPTSSQDRDKAEFMLSNAKASQGTIGKSDSLFSLETKTDNLAEMLSTSEVDSQNSVPIGSYSGRGKTLGLSKISVPQTEPRDISQDTISSPLEITDVPASPLLSELTSLEVEQDRSFQLVGHKEIKEKYSDASLKENCQTEVSPPASKYQGTQEAELEASGNSALLQSKIPGTLPAVHDGKVTRQMAQNCEANTSVIHQPSVICGTKKISGFSEMAELSLTSTSPKFQETDSTVVNAPFLGSGVSLEKNAFASEDSNFRTHPSVLRSEKRASSHRKKEGAHLLSGGIDGMASSSSNSEEVSMVTSSQNPPNDFSSVKVTIDVPHEGTSLTNLLYPDSSYLEFETSLPTGAEVTPLQDHFGDHTGMVSVDFPTAAQFDSPMEAETGAVAGAPASVNSSSQQCSEASAEHIEARRRAREQLLDLESGLCKKADTLIVEIFNSVREELKSRCTVGTCQEYIAVGGIMNPGTLKEDILEKNPSEVTLTGIQLTEHLEEQAVENMSEVQGEEKACASPMVGEKSLLFDSDRMNVSWLLEDQARELVNEIIYSAQETLANDAQDTRDSELQANTSKLLKPLDTVREFLVSEQAVNQSTCEISEKVLGRFFAVSNLVSDTESIKGREIVLYPKSPFSGTRGGQSDSINLQEPDTVLLAEDTPHTRLDDKSKTHSFLNKDCKEKMEVQCVDNHKTETEERRTLVLNFTWPPFVNDDIHVPGTSKSGLSDTLLCISEKSLPGHSNKSVPLAVSEVGKVHKKDTEVNIGRIELIPSMVEMGKPNKKDAELNIMKYEAVPPMSEVGRAHKEDAELHTSKTEPATEILKMREAYQMDAESYIEKTEGLPAILGMEKAYEMRDTEGDIGKTDITPDMSELKNVYQKDAEGITGKTEVIPAALEMENVYQKDAEGDVGKTRMTLVMSEMDNFYHKDVEGTAEKVEMIPATLEMEDIYQKDAEGKMDKTEVMPITLEVVNIYQKDGEEITGKTERPMMDVENTYQKDAKGVIRKTEIVPPFVLEVKEAHKKAVPASLEMEKACKKDAKETTGTIVSMPFKIDMERTSPENSDGTVRKHKVLSTVVNLEKTYGTDLELPVTQEEATPPISEAEKAPQEVAEGSGGEMEKEPTEMKACLTAFDTRLTSFRGYESPMLSKDYKGYPALAMPDFQPEATIGKLDRRTSVTAVHKKIRDLDYGDEKEEPNLAFIAQDEQESSSFTILYEEPLQDEDKYATAEVRRTQSLLIPDTSTNSMPVSACERSESRTDLVHHFEKETKLGETFDDDSSEMFLSVEAKRYKIYPLALSPIYEDDSSQEDILSSEISPGHHGSTKSRESANQSSSVLSLLQSVSERLKMNLDEDDRWRGGEKEKEEEEPLHKGSLRARRRENVIFKLPDSSIAFCPDDDQESTGVSKSSYVMSNEPTTSNLQIGLWPEKASFLQKSDLTSKLHSSLKSAYHQYLQTSKIRSSEKGARFGGIFQEPVSKYFCARDTSGRLSSFTENVDKQTLKCNPRPGKLVIYDLHGSKYKQEIYCNIPDATSWSFPNGVLIKVKPHFQGQKCILEEGEKVLNHDWILQSRKHPQRNFVLGSIKRVLKDCSIPEIELCPQSDPACCPIYLQQAVPNLEELNIPKSVSFTVKSGVWLAYPDINFKGQATVLEEDHGLSEISAAEMKSLHPLQMGGLKVEMPMNLKVIIYEKPHFHGQAKEFSEHVDSVPNFLKNDVDFHGIGSIRVIGGVWVAYEKEHFKGQQFLLEEGDFEDSSACGALSGSILSFRYLQANFIESSITLFESDLESGKFIDITNQEISDLEEMGFGSETRSIHVKSGVWVAYQQKFFCGEQYILEKGKYKCFFDWGGSNNIIMSIRPIQLLKAFSKPGFQGECIDFTKEISDLTSPFTPCSFKVLRAGSCITKRTFLIISVC</sequence>
<keyword evidence="7" id="KW-0808">Transferase</keyword>
<evidence type="ECO:0000256" key="13">
    <source>
        <dbReference type="ARBA" id="ARBA00022989"/>
    </source>
</evidence>
<comment type="caution">
    <text evidence="21">The sequence shown here is derived from an EMBL/GenBank/DDBJ whole genome shotgun (WGS) entry which is preliminary data.</text>
</comment>
<feature type="compositionally biased region" description="Basic and acidic residues" evidence="17">
    <location>
        <begin position="514"/>
        <end position="523"/>
    </location>
</feature>
<protein>
    <recommendedName>
        <fullName evidence="4">receptor protein-tyrosine kinase</fullName>
        <ecNumber evidence="4">2.7.10.1</ecNumber>
    </recommendedName>
</protein>
<dbReference type="SUPFAM" id="SSF56112">
    <property type="entry name" value="Protein kinase-like (PK-like)"/>
    <property type="match status" value="1"/>
</dbReference>
<evidence type="ECO:0000259" key="18">
    <source>
        <dbReference type="PROSITE" id="PS50011"/>
    </source>
</evidence>
<dbReference type="CDD" id="cd00063">
    <property type="entry name" value="FN3"/>
    <property type="match status" value="1"/>
</dbReference>
<dbReference type="GO" id="GO:0002088">
    <property type="term" value="P:lens development in camera-type eye"/>
    <property type="evidence" value="ECO:0007669"/>
    <property type="project" value="TreeGrafter"/>
</dbReference>
<evidence type="ECO:0000256" key="7">
    <source>
        <dbReference type="ARBA" id="ARBA00022679"/>
    </source>
</evidence>
<dbReference type="SUPFAM" id="SSF49265">
    <property type="entry name" value="Fibronectin type III"/>
    <property type="match status" value="1"/>
</dbReference>
<dbReference type="Proteomes" id="UP000308365">
    <property type="component" value="Unassembled WGS sequence"/>
</dbReference>
<feature type="non-terminal residue" evidence="21">
    <location>
        <position position="1"/>
    </location>
</feature>
<evidence type="ECO:0000256" key="14">
    <source>
        <dbReference type="ARBA" id="ARBA00023136"/>
    </source>
</evidence>
<dbReference type="InterPro" id="IPR001245">
    <property type="entry name" value="Ser-Thr/Tyr_kinase_cat_dom"/>
</dbReference>
<dbReference type="GO" id="GO:0007601">
    <property type="term" value="P:visual perception"/>
    <property type="evidence" value="ECO:0007669"/>
    <property type="project" value="TreeGrafter"/>
</dbReference>
<feature type="region of interest" description="Disordered" evidence="17">
    <location>
        <begin position="2292"/>
        <end position="2320"/>
    </location>
</feature>
<evidence type="ECO:0000256" key="6">
    <source>
        <dbReference type="ARBA" id="ARBA00022613"/>
    </source>
</evidence>
<dbReference type="SUPFAM" id="SSF49695">
    <property type="entry name" value="gamma-Crystallin-like"/>
    <property type="match status" value="2"/>
</dbReference>
<dbReference type="InterPro" id="IPR027936">
    <property type="entry name" value="Eph_TM"/>
</dbReference>
<evidence type="ECO:0000256" key="3">
    <source>
        <dbReference type="ARBA" id="ARBA00009646"/>
    </source>
</evidence>
<keyword evidence="13" id="KW-1133">Transmembrane helix</keyword>
<feature type="compositionally biased region" description="Basic and acidic residues" evidence="17">
    <location>
        <begin position="881"/>
        <end position="890"/>
    </location>
</feature>
<dbReference type="PROSITE" id="PS50915">
    <property type="entry name" value="CRYSTALLIN_BETA_GAMMA"/>
    <property type="match status" value="3"/>
</dbReference>
<evidence type="ECO:0000256" key="9">
    <source>
        <dbReference type="ARBA" id="ARBA00022737"/>
    </source>
</evidence>
<dbReference type="PROSITE" id="PS50853">
    <property type="entry name" value="FN3"/>
    <property type="match status" value="1"/>
</dbReference>
<feature type="domain" description="Beta/gamma crystallin 'Greek key'" evidence="20">
    <location>
        <begin position="2925"/>
        <end position="2967"/>
    </location>
</feature>
<dbReference type="InterPro" id="IPR000719">
    <property type="entry name" value="Prot_kinase_dom"/>
</dbReference>
<dbReference type="Gene3D" id="2.60.40.10">
    <property type="entry name" value="Immunoglobulins"/>
    <property type="match status" value="1"/>
</dbReference>
<accession>A0A4U1ER84</accession>
<dbReference type="InterPro" id="IPR013783">
    <property type="entry name" value="Ig-like_fold"/>
</dbReference>
<feature type="region of interest" description="Disordered" evidence="17">
    <location>
        <begin position="745"/>
        <end position="796"/>
    </location>
</feature>
<reference evidence="22" key="1">
    <citation type="journal article" date="2019" name="IScience">
        <title>Narwhal Genome Reveals Long-Term Low Genetic Diversity despite Current Large Abundance Size.</title>
        <authorList>
            <person name="Westbury M.V."/>
            <person name="Petersen B."/>
            <person name="Garde E."/>
            <person name="Heide-Jorgensen M.P."/>
            <person name="Lorenzen E.D."/>
        </authorList>
    </citation>
    <scope>NUCLEOTIDE SEQUENCE [LARGE SCALE GENOMIC DNA]</scope>
</reference>
<evidence type="ECO:0000256" key="8">
    <source>
        <dbReference type="ARBA" id="ARBA00022692"/>
    </source>
</evidence>
<dbReference type="SMART" id="SM00247">
    <property type="entry name" value="XTALbg"/>
    <property type="match status" value="2"/>
</dbReference>
<dbReference type="InterPro" id="IPR011009">
    <property type="entry name" value="Kinase-like_dom_sf"/>
</dbReference>
<dbReference type="PANTHER" id="PTHR11818">
    <property type="entry name" value="BETA/GAMMA CRYSTALLIN"/>
    <property type="match status" value="1"/>
</dbReference>
<evidence type="ECO:0000259" key="19">
    <source>
        <dbReference type="PROSITE" id="PS50853"/>
    </source>
</evidence>
<feature type="region of interest" description="Disordered" evidence="17">
    <location>
        <begin position="405"/>
        <end position="490"/>
    </location>
</feature>
<evidence type="ECO:0000256" key="11">
    <source>
        <dbReference type="ARBA" id="ARBA00022777"/>
    </source>
</evidence>
<dbReference type="PROSITE" id="PS50011">
    <property type="entry name" value="PROTEIN_KINASE_DOM"/>
    <property type="match status" value="1"/>
</dbReference>
<feature type="compositionally biased region" description="Basic and acidic residues" evidence="17">
    <location>
        <begin position="547"/>
        <end position="556"/>
    </location>
</feature>
<feature type="domain" description="Beta/gamma crystallin 'Greek key'" evidence="20">
    <location>
        <begin position="3015"/>
        <end position="3057"/>
    </location>
</feature>
<dbReference type="FunFam" id="2.60.20.10:FF:000010">
    <property type="entry name" value="very large A-kinase anchor protein"/>
    <property type="match status" value="1"/>
</dbReference>
<feature type="compositionally biased region" description="Polar residues" evidence="17">
    <location>
        <begin position="1058"/>
        <end position="1078"/>
    </location>
</feature>
<dbReference type="InterPro" id="IPR008266">
    <property type="entry name" value="Tyr_kinase_AS"/>
</dbReference>
<evidence type="ECO:0000256" key="5">
    <source>
        <dbReference type="ARBA" id="ARBA00022553"/>
    </source>
</evidence>
<dbReference type="FunFam" id="2.60.20.10:FF:000013">
    <property type="entry name" value="Crystallin beta-gamma domain containing 3"/>
    <property type="match status" value="1"/>
</dbReference>
<dbReference type="SMART" id="SM00219">
    <property type="entry name" value="TyrKc"/>
    <property type="match status" value="1"/>
</dbReference>
<dbReference type="InterPro" id="IPR001064">
    <property type="entry name" value="Beta/gamma_crystallin"/>
</dbReference>
<keyword evidence="14" id="KW-0472">Membrane</keyword>
<dbReference type="PROSITE" id="PS00109">
    <property type="entry name" value="PROTEIN_KINASE_TYR"/>
    <property type="match status" value="1"/>
</dbReference>
<evidence type="ECO:0000259" key="20">
    <source>
        <dbReference type="PROSITE" id="PS50915"/>
    </source>
</evidence>
<evidence type="ECO:0000313" key="21">
    <source>
        <dbReference type="EMBL" id="TKC39114.1"/>
    </source>
</evidence>
<dbReference type="GO" id="GO:0005212">
    <property type="term" value="F:structural constituent of eye lens"/>
    <property type="evidence" value="ECO:0007669"/>
    <property type="project" value="UniProtKB-KW"/>
</dbReference>
<feature type="compositionally biased region" description="Polar residues" evidence="17">
    <location>
        <begin position="919"/>
        <end position="933"/>
    </location>
</feature>
<feature type="compositionally biased region" description="Basic and acidic residues" evidence="17">
    <location>
        <begin position="2548"/>
        <end position="2560"/>
    </location>
</feature>
<evidence type="ECO:0000256" key="4">
    <source>
        <dbReference type="ARBA" id="ARBA00011902"/>
    </source>
</evidence>
<feature type="region of interest" description="Disordered" evidence="17">
    <location>
        <begin position="574"/>
        <end position="605"/>
    </location>
</feature>
<keyword evidence="11" id="KW-0418">Kinase</keyword>
<feature type="region of interest" description="Disordered" evidence="17">
    <location>
        <begin position="2506"/>
        <end position="2532"/>
    </location>
</feature>
<feature type="compositionally biased region" description="Basic and acidic residues" evidence="17">
    <location>
        <begin position="651"/>
        <end position="663"/>
    </location>
</feature>
<dbReference type="GO" id="GO:0004714">
    <property type="term" value="F:transmembrane receptor protein tyrosine kinase activity"/>
    <property type="evidence" value="ECO:0007669"/>
    <property type="project" value="UniProtKB-EC"/>
</dbReference>
<feature type="compositionally biased region" description="Polar residues" evidence="17">
    <location>
        <begin position="745"/>
        <end position="769"/>
    </location>
</feature>
<dbReference type="InterPro" id="IPR003961">
    <property type="entry name" value="FN3_dom"/>
</dbReference>
<dbReference type="InterPro" id="IPR020635">
    <property type="entry name" value="Tyr_kinase_cat_dom"/>
</dbReference>
<feature type="domain" description="Beta/gamma crystallin 'Greek key'" evidence="20">
    <location>
        <begin position="2880"/>
        <end position="2924"/>
    </location>
</feature>
<organism evidence="21 22">
    <name type="scientific">Monodon monoceros</name>
    <name type="common">Narwhal</name>
    <name type="synonym">Ceratodon monodon</name>
    <dbReference type="NCBI Taxonomy" id="40151"/>
    <lineage>
        <taxon>Eukaryota</taxon>
        <taxon>Metazoa</taxon>
        <taxon>Chordata</taxon>
        <taxon>Craniata</taxon>
        <taxon>Vertebrata</taxon>
        <taxon>Euteleostomi</taxon>
        <taxon>Mammalia</taxon>
        <taxon>Eutheria</taxon>
        <taxon>Laurasiatheria</taxon>
        <taxon>Artiodactyla</taxon>
        <taxon>Whippomorpha</taxon>
        <taxon>Cetacea</taxon>
        <taxon>Odontoceti</taxon>
        <taxon>Monodontidae</taxon>
        <taxon>Monodon</taxon>
    </lineage>
</organism>
<dbReference type="EC" id="2.7.10.1" evidence="4"/>
<dbReference type="FunFam" id="2.60.20.10:FF:000008">
    <property type="entry name" value="very large A-kinase anchor protein"/>
    <property type="match status" value="1"/>
</dbReference>